<reference evidence="1 2" key="1">
    <citation type="journal article" date="2019" name="Sci. Rep.">
        <title>Orb-weaving spider Araneus ventricosus genome elucidates the spidroin gene catalogue.</title>
        <authorList>
            <person name="Kono N."/>
            <person name="Nakamura H."/>
            <person name="Ohtoshi R."/>
            <person name="Moran D.A.P."/>
            <person name="Shinohara A."/>
            <person name="Yoshida Y."/>
            <person name="Fujiwara M."/>
            <person name="Mori M."/>
            <person name="Tomita M."/>
            <person name="Arakawa K."/>
        </authorList>
    </citation>
    <scope>NUCLEOTIDE SEQUENCE [LARGE SCALE GENOMIC DNA]</scope>
</reference>
<dbReference type="OrthoDB" id="6576283at2759"/>
<name>A0A4Y2CKT4_ARAVE</name>
<protein>
    <submittedName>
        <fullName evidence="1">SCAN domain-containing protein 3</fullName>
    </submittedName>
</protein>
<dbReference type="EMBL" id="BGPR01000209">
    <property type="protein sequence ID" value="GBM04963.1"/>
    <property type="molecule type" value="Genomic_DNA"/>
</dbReference>
<accession>A0A4Y2CKT4</accession>
<keyword evidence="2" id="KW-1185">Reference proteome</keyword>
<comment type="caution">
    <text evidence="1">The sequence shown here is derived from an EMBL/GenBank/DDBJ whole genome shotgun (WGS) entry which is preliminary data.</text>
</comment>
<gene>
    <name evidence="1" type="primary">ZBED9_27</name>
    <name evidence="1" type="ORF">AVEN_126108_1</name>
</gene>
<dbReference type="AlphaFoldDB" id="A0A4Y2CKT4"/>
<organism evidence="1 2">
    <name type="scientific">Araneus ventricosus</name>
    <name type="common">Orbweaver spider</name>
    <name type="synonym">Epeira ventricosa</name>
    <dbReference type="NCBI Taxonomy" id="182803"/>
    <lineage>
        <taxon>Eukaryota</taxon>
        <taxon>Metazoa</taxon>
        <taxon>Ecdysozoa</taxon>
        <taxon>Arthropoda</taxon>
        <taxon>Chelicerata</taxon>
        <taxon>Arachnida</taxon>
        <taxon>Araneae</taxon>
        <taxon>Araneomorphae</taxon>
        <taxon>Entelegynae</taxon>
        <taxon>Araneoidea</taxon>
        <taxon>Araneidae</taxon>
        <taxon>Araneus</taxon>
    </lineage>
</organism>
<proteinExistence type="predicted"/>
<dbReference type="Proteomes" id="UP000499080">
    <property type="component" value="Unassembled WGS sequence"/>
</dbReference>
<evidence type="ECO:0000313" key="2">
    <source>
        <dbReference type="Proteomes" id="UP000499080"/>
    </source>
</evidence>
<evidence type="ECO:0000313" key="1">
    <source>
        <dbReference type="EMBL" id="GBM04963.1"/>
    </source>
</evidence>
<sequence>MITKEEPRVYCLLNRYDVMYVENRNKLIYPGKKIVSTIQYYVKDTELFHVLHETHLAIGQGGRDRMLKELSTKYKNVARHDIEVCIHLCEPCQKKRKRIKKGIVSEFNSRCKVDLIDFQCQLDREN</sequence>